<gene>
    <name evidence="4" type="ORF">RHD99_21890</name>
</gene>
<evidence type="ECO:0000259" key="2">
    <source>
        <dbReference type="Pfam" id="PF11678"/>
    </source>
</evidence>
<dbReference type="RefSeq" id="WP_309876585.1">
    <property type="nucleotide sequence ID" value="NZ_CP133838.1"/>
</dbReference>
<evidence type="ECO:0000259" key="3">
    <source>
        <dbReference type="Pfam" id="PF24322"/>
    </source>
</evidence>
<dbReference type="InterPro" id="IPR056221">
    <property type="entry name" value="Tle3_ab_dom"/>
</dbReference>
<evidence type="ECO:0000313" key="5">
    <source>
        <dbReference type="Proteomes" id="UP001246690"/>
    </source>
</evidence>
<feature type="domain" description="Antibacterial effector protein Tle3 C-terminal" evidence="2">
    <location>
        <begin position="658"/>
        <end position="771"/>
    </location>
</feature>
<dbReference type="Pfam" id="PF11678">
    <property type="entry name" value="Tle3_C"/>
    <property type="match status" value="1"/>
</dbReference>
<feature type="domain" description="T6SS Tle3 phospholipase effector alpha/beta" evidence="3">
    <location>
        <begin position="192"/>
        <end position="548"/>
    </location>
</feature>
<dbReference type="InterPro" id="IPR021692">
    <property type="entry name" value="Tle3_C"/>
</dbReference>
<feature type="region of interest" description="Disordered" evidence="1">
    <location>
        <begin position="129"/>
        <end position="191"/>
    </location>
</feature>
<proteinExistence type="predicted"/>
<organism evidence="4 5">
    <name type="scientific">Buttiauxella selenatireducens</name>
    <dbReference type="NCBI Taxonomy" id="3073902"/>
    <lineage>
        <taxon>Bacteria</taxon>
        <taxon>Pseudomonadati</taxon>
        <taxon>Pseudomonadota</taxon>
        <taxon>Gammaproteobacteria</taxon>
        <taxon>Enterobacterales</taxon>
        <taxon>Enterobacteriaceae</taxon>
        <taxon>Buttiauxella</taxon>
    </lineage>
</organism>
<evidence type="ECO:0000256" key="1">
    <source>
        <dbReference type="SAM" id="MobiDB-lite"/>
    </source>
</evidence>
<reference evidence="4 5" key="1">
    <citation type="submission" date="2023-09" db="EMBL/GenBank/DDBJ databases">
        <title>Buttiauxella selenatireducens sp. nov., isolated from the rhizosphere of Cardamine hupingshanesis.</title>
        <authorList>
            <person name="Zhang S."/>
            <person name="Xu Z."/>
            <person name="Wang H."/>
            <person name="Guo Y."/>
        </authorList>
    </citation>
    <scope>NUCLEOTIDE SEQUENCE [LARGE SCALE GENOMIC DNA]</scope>
    <source>
        <strain evidence="4 5">R73</strain>
    </source>
</reference>
<accession>A0ABY9SD47</accession>
<evidence type="ECO:0000313" key="4">
    <source>
        <dbReference type="EMBL" id="WMY74047.1"/>
    </source>
</evidence>
<dbReference type="EMBL" id="CP133838">
    <property type="protein sequence ID" value="WMY74047.1"/>
    <property type="molecule type" value="Genomic_DNA"/>
</dbReference>
<dbReference type="Proteomes" id="UP001246690">
    <property type="component" value="Chromosome"/>
</dbReference>
<keyword evidence="5" id="KW-1185">Reference proteome</keyword>
<dbReference type="Pfam" id="PF24322">
    <property type="entry name" value="Tle3"/>
    <property type="match status" value="1"/>
</dbReference>
<sequence>MLTININGITLCHKGSEGVSHNTLPDVCKTPPFAIPIPYENEAYSADLVKGTVSVSADGGNMIANMGSQFARSVFDEPGSMGGVISGTNRAETEWISHSFDVFFEKKPACRLTDKLLMNHGNTVNMAGLMQAPLPPVPELPDNSSASSGSEDGKQSAPPPAPQSDENAPTPPSSDKNDSTPPPTDDDPPQAMPCIVILVHGVNDVGEAYQTQDEGICAGLNERLGRKDIQHHRWDADKFMITDVGGNVALSPVIPFYWGYKPVDHEVFKQDQLRYKDELKPEKKGNEADLAYDTYREDDTDNIAVHNNENIDNLYNWLDSVSSKGGGTFANATTNIPDMFGPGAAGVILAMIAKLMSRTEVFNSHDWSHPIYQNPHRIYQAYAARRLADLILDIRRNPDTEKDTINIVAHSQGTIITMLANMWVEAEGVPPADCAILNHSPYALENRWLENAMPGNQQTSEARKKTFAHFCQLMAKNPLAPQGSLSHDTAYIQNITDTGCLPQQAQLTLWKNPLYNRNNFGRVYNYFCPNDQVVSMSPIQGFGWRGIPDEIKAQLGNNLYQRAFCKDIRIGDRTGFHYVMPAHKPDDSKNTGYDFTDVTINAPLLPAPFTFKLMGQGTGYKAELSGNDPKIAKAAMKAERFISETIHVPDSPRFYLLADGSALDQAQLNELNIQYSPWEIVKGNVSGNRDSFQLLIVWRRMTEAELNKVITDNPSEYSQHSSIVTNKEVSTKATVYDMAIGQNKSFENKDFWNRLLLQADWRRPDNPIEGVKTYYQEGILPFGRIKQFMNKPERPNGMPLGHFGVVNDYGSRQKVIPGNKRDTENQTAGILQWDMPKPQV</sequence>
<protein>
    <submittedName>
        <fullName evidence="4">DUF4150 domain-containing protein</fullName>
    </submittedName>
</protein>
<name>A0ABY9SD47_9ENTR</name>
<dbReference type="Pfam" id="PF13665">
    <property type="entry name" value="Tox-PAAR-like"/>
    <property type="match status" value="1"/>
</dbReference>